<keyword evidence="2" id="KW-1185">Reference proteome</keyword>
<dbReference type="PROSITE" id="PS00018">
    <property type="entry name" value="EF_HAND_1"/>
    <property type="match status" value="1"/>
</dbReference>
<comment type="caution">
    <text evidence="1">The sequence shown here is derived from an EMBL/GenBank/DDBJ whole genome shotgun (WGS) entry which is preliminary data.</text>
</comment>
<proteinExistence type="predicted"/>
<reference evidence="1 2" key="1">
    <citation type="submission" date="2019-07" db="EMBL/GenBank/DDBJ databases">
        <title>Whole genome shotgun sequence of Chryseobacterium hagamense NBRC 105253.</title>
        <authorList>
            <person name="Hosoyama A."/>
            <person name="Uohara A."/>
            <person name="Ohji S."/>
            <person name="Ichikawa N."/>
        </authorList>
    </citation>
    <scope>NUCLEOTIDE SEQUENCE [LARGE SCALE GENOMIC DNA]</scope>
    <source>
        <strain evidence="1 2">NBRC 105253</strain>
    </source>
</reference>
<dbReference type="Proteomes" id="UP000321863">
    <property type="component" value="Unassembled WGS sequence"/>
</dbReference>
<evidence type="ECO:0000313" key="1">
    <source>
        <dbReference type="EMBL" id="GEN77994.1"/>
    </source>
</evidence>
<dbReference type="RefSeq" id="WP_146944275.1">
    <property type="nucleotide sequence ID" value="NZ_BJYJ01000040.1"/>
</dbReference>
<dbReference type="OrthoDB" id="9997949at2"/>
<name>A0A511YS26_9FLAO</name>
<accession>A0A511YS26</accession>
<organism evidence="1 2">
    <name type="scientific">Chryseobacterium hagamense</name>
    <dbReference type="NCBI Taxonomy" id="395935"/>
    <lineage>
        <taxon>Bacteria</taxon>
        <taxon>Pseudomonadati</taxon>
        <taxon>Bacteroidota</taxon>
        <taxon>Flavobacteriia</taxon>
        <taxon>Flavobacteriales</taxon>
        <taxon>Weeksellaceae</taxon>
        <taxon>Chryseobacterium group</taxon>
        <taxon>Chryseobacterium</taxon>
    </lineage>
</organism>
<dbReference type="AlphaFoldDB" id="A0A511YS26"/>
<dbReference type="InterPro" id="IPR018247">
    <property type="entry name" value="EF_Hand_1_Ca_BS"/>
</dbReference>
<gene>
    <name evidence="1" type="ORF">CHA01nite_37340</name>
</gene>
<evidence type="ECO:0000313" key="2">
    <source>
        <dbReference type="Proteomes" id="UP000321863"/>
    </source>
</evidence>
<sequence length="71" mass="7936">MNKKLTKKKISINKLNKVYGGKWLNTQNGTTTNSSGCTITKSDLYLDSDDNGKMNDDEWKSLQTCTSTQCP</sequence>
<dbReference type="EMBL" id="BJYJ01000040">
    <property type="protein sequence ID" value="GEN77994.1"/>
    <property type="molecule type" value="Genomic_DNA"/>
</dbReference>
<protein>
    <submittedName>
        <fullName evidence="1">Uncharacterized protein</fullName>
    </submittedName>
</protein>